<dbReference type="InterPro" id="IPR000330">
    <property type="entry name" value="SNF2_N"/>
</dbReference>
<sequence>LPEVYEALNKTKSLSEKLLKIKELKDYDIETPLKTSLYDFQKVEVKFLIVRGSGFTFSEMGCGKSIVSLAVALIQRKGFQKSLIICPASVKSSWGNEIEKHTYNEKYLILEGNAKERPKILEKFFSDLTITFLILNYELLRQDVLFLEGYTYSTIIADEVIRFKHQKTQTSKALKRLKSQYRIGLSGYPVDNSPLDIYNPVDWACPGYLGSQWAFEDLYTQKVPMKVKDKKKDKDKKVTDKKDSKKKREFREFKMIVGFRNLAHLKKKLDPLYIRHLKSEVLDLPPQVFQVREIKLKGKTLEEYTRMRDEMRVRIQRMDNQEVEVKAHSVLIQLLRLSQLTDSFLTDESLKHPEWFGDCEKIKELDSIIEEVTASSSKVVIWSRWVPMVLKLYERYKNKYKAVYISGDVPVEDRGDVNHGIIGKFSKDPECKCFIGQIQSG</sequence>
<proteinExistence type="predicted"/>
<gene>
    <name evidence="2" type="ORF">S01H4_08085</name>
</gene>
<comment type="caution">
    <text evidence="2">The sequence shown here is derived from an EMBL/GenBank/DDBJ whole genome shotgun (WGS) entry which is preliminary data.</text>
</comment>
<evidence type="ECO:0000259" key="1">
    <source>
        <dbReference type="PROSITE" id="PS51192"/>
    </source>
</evidence>
<dbReference type="SUPFAM" id="SSF52540">
    <property type="entry name" value="P-loop containing nucleoside triphosphate hydrolases"/>
    <property type="match status" value="2"/>
</dbReference>
<dbReference type="PANTHER" id="PTHR10799">
    <property type="entry name" value="SNF2/RAD54 HELICASE FAMILY"/>
    <property type="match status" value="1"/>
</dbReference>
<dbReference type="Gene3D" id="3.40.50.10810">
    <property type="entry name" value="Tandem AAA-ATPase domain"/>
    <property type="match status" value="1"/>
</dbReference>
<protein>
    <recommendedName>
        <fullName evidence="1">Helicase ATP-binding domain-containing protein</fullName>
    </recommendedName>
</protein>
<reference evidence="2" key="1">
    <citation type="journal article" date="2014" name="Front. Microbiol.">
        <title>High frequency of phylogenetically diverse reductive dehalogenase-homologous genes in deep subseafloor sedimentary metagenomes.</title>
        <authorList>
            <person name="Kawai M."/>
            <person name="Futagami T."/>
            <person name="Toyoda A."/>
            <person name="Takaki Y."/>
            <person name="Nishi S."/>
            <person name="Hori S."/>
            <person name="Arai W."/>
            <person name="Tsubouchi T."/>
            <person name="Morono Y."/>
            <person name="Uchiyama I."/>
            <person name="Ito T."/>
            <person name="Fujiyama A."/>
            <person name="Inagaki F."/>
            <person name="Takami H."/>
        </authorList>
    </citation>
    <scope>NUCLEOTIDE SEQUENCE</scope>
    <source>
        <strain evidence="2">Expedition CK06-06</strain>
    </source>
</reference>
<feature type="non-terminal residue" evidence="2">
    <location>
        <position position="441"/>
    </location>
</feature>
<accession>X1A275</accession>
<feature type="domain" description="Helicase ATP-binding" evidence="1">
    <location>
        <begin position="45"/>
        <end position="207"/>
    </location>
</feature>
<dbReference type="InterPro" id="IPR027417">
    <property type="entry name" value="P-loop_NTPase"/>
</dbReference>
<organism evidence="2">
    <name type="scientific">marine sediment metagenome</name>
    <dbReference type="NCBI Taxonomy" id="412755"/>
    <lineage>
        <taxon>unclassified sequences</taxon>
        <taxon>metagenomes</taxon>
        <taxon>ecological metagenomes</taxon>
    </lineage>
</organism>
<dbReference type="EMBL" id="BART01002726">
    <property type="protein sequence ID" value="GAG66883.1"/>
    <property type="molecule type" value="Genomic_DNA"/>
</dbReference>
<dbReference type="Gene3D" id="3.40.50.300">
    <property type="entry name" value="P-loop containing nucleotide triphosphate hydrolases"/>
    <property type="match status" value="1"/>
</dbReference>
<name>X1A275_9ZZZZ</name>
<dbReference type="SMART" id="SM00487">
    <property type="entry name" value="DEXDc"/>
    <property type="match status" value="1"/>
</dbReference>
<evidence type="ECO:0000313" key="2">
    <source>
        <dbReference type="EMBL" id="GAG66883.1"/>
    </source>
</evidence>
<dbReference type="GO" id="GO:0005524">
    <property type="term" value="F:ATP binding"/>
    <property type="evidence" value="ECO:0007669"/>
    <property type="project" value="InterPro"/>
</dbReference>
<dbReference type="AlphaFoldDB" id="X1A275"/>
<dbReference type="InterPro" id="IPR014001">
    <property type="entry name" value="Helicase_ATP-bd"/>
</dbReference>
<dbReference type="InterPro" id="IPR038718">
    <property type="entry name" value="SNF2-like_sf"/>
</dbReference>
<dbReference type="Pfam" id="PF00176">
    <property type="entry name" value="SNF2-rel_dom"/>
    <property type="match status" value="1"/>
</dbReference>
<dbReference type="PROSITE" id="PS51192">
    <property type="entry name" value="HELICASE_ATP_BIND_1"/>
    <property type="match status" value="1"/>
</dbReference>
<feature type="non-terminal residue" evidence="2">
    <location>
        <position position="1"/>
    </location>
</feature>